<dbReference type="PANTHER" id="PTHR47963">
    <property type="entry name" value="DEAD-BOX ATP-DEPENDENT RNA HELICASE 47, MITOCHONDRIAL"/>
    <property type="match status" value="1"/>
</dbReference>
<dbReference type="KEGG" id="moz:MoryE10_22500"/>
<dbReference type="RefSeq" id="WP_221047081.1">
    <property type="nucleotide sequence ID" value="NZ_AP019782.1"/>
</dbReference>
<evidence type="ECO:0000313" key="7">
    <source>
        <dbReference type="EMBL" id="BBL71644.1"/>
    </source>
</evidence>
<dbReference type="InterPro" id="IPR054712">
    <property type="entry name" value="Cas3-like_dom"/>
</dbReference>
<dbReference type="InterPro" id="IPR050547">
    <property type="entry name" value="DEAD_box_RNA_helicases"/>
</dbReference>
<proteinExistence type="predicted"/>
<dbReference type="SMART" id="SM00487">
    <property type="entry name" value="DEXDc"/>
    <property type="match status" value="1"/>
</dbReference>
<dbReference type="GO" id="GO:0003723">
    <property type="term" value="F:RNA binding"/>
    <property type="evidence" value="ECO:0007669"/>
    <property type="project" value="TreeGrafter"/>
</dbReference>
<protein>
    <submittedName>
        <fullName evidence="7">CRISPR-associated helicase/endonuclease Cas3</fullName>
    </submittedName>
</protein>
<dbReference type="EMBL" id="AP019782">
    <property type="protein sequence ID" value="BBL71644.1"/>
    <property type="molecule type" value="Genomic_DNA"/>
</dbReference>
<evidence type="ECO:0000256" key="4">
    <source>
        <dbReference type="ARBA" id="ARBA00022840"/>
    </source>
</evidence>
<dbReference type="CDD" id="cd09641">
    <property type="entry name" value="Cas3''_I"/>
    <property type="match status" value="1"/>
</dbReference>
<dbReference type="PANTHER" id="PTHR47963:SF9">
    <property type="entry name" value="CRISPR-ASSOCIATED ENDONUCLEASE_HELICASE CAS3"/>
    <property type="match status" value="1"/>
</dbReference>
<evidence type="ECO:0000313" key="8">
    <source>
        <dbReference type="Proteomes" id="UP000824988"/>
    </source>
</evidence>
<keyword evidence="3" id="KW-0347">Helicase</keyword>
<sequence>MNQWTGYWGKIRNEPGKPFAWLPLAQHCLDVAAVFQTLTALPAFRARLQTAAGQPLDDAQLQRLAVIALLHDVGKANLGFQDKAFDPKAPRAGHIRELAPLLFEERLSEAFDTALQLDTLQSWFASEEALCDFLFASWSHHGAPIKLDPSEQTGNYYPAKTRWWSAAGGRDPMAAIAELLQTARLAFPAAFNDGGKPIPNAAALQHRFAGLVMLADWLGSHQGFFPLDRSSDGEITRQVAQRALLAVGLDAAPAQAYLAQHPAAFQQRFGYAPRPLQAAIDRLAADDPQARLLIAEAETGSGKTEAALARFFHLFAAGQVDSLYFALPTRVAARELYRRVLSYLEQAFPDPQQRPVAVLAVPRYARVDGAEVQSLLPDERVLHHDDPNQHRHARQWAAEHPKRFLAATVAVGTIDQALLSAVQTKHAQMRSVCLDRSLLVVDEVHASDAYMRRLLRGLLAHHVGQMGGHALLLSATLGAAARTELLQAGGCAVAALPDHAGACAAPYPTYTDLGGVALPVEPATKDSGKTVVFQLRAWLAQPDKLLPELAEALRAGARVLVVLNTVARAVALQRAAEQHPAIVKDWLFRCGSTVCPHHGRFSPSDRELLDQAVSDRWGKNTPVGPALLIGTQTLEQSLDIDADWLITDLCPADVLLQRVGRLHRHGRERPAGFAVPRCTVLTPDCAGLEALLDAKGEALGEAKQSGLGSVYEDLRTLELTRLLLIEQPVVEIPQDNRRLVEGATHPQRLASLQGERWAKHGEKMDGGVLAKELAAHYAAALYDKPFGDCAFNDIEKNAQARTRLGLDTLRIPLAAAVPGPFGIELAEILIPGHLAPKNTAEATAEVLRQDGENIDLRYGGQRYRYSRYGLEKLDEPAD</sequence>
<dbReference type="Pfam" id="PF22590">
    <property type="entry name" value="Cas3-like_C_2"/>
    <property type="match status" value="1"/>
</dbReference>
<evidence type="ECO:0000256" key="2">
    <source>
        <dbReference type="ARBA" id="ARBA00022801"/>
    </source>
</evidence>
<dbReference type="InterPro" id="IPR006483">
    <property type="entry name" value="CRISPR-assoc_Cas3_HD"/>
</dbReference>
<evidence type="ECO:0000256" key="3">
    <source>
        <dbReference type="ARBA" id="ARBA00022806"/>
    </source>
</evidence>
<dbReference type="InterPro" id="IPR014001">
    <property type="entry name" value="Helicase_ATP-bd"/>
</dbReference>
<dbReference type="InterPro" id="IPR006474">
    <property type="entry name" value="Helicase_Cas3_CRISPR-ass_core"/>
</dbReference>
<reference evidence="7" key="1">
    <citation type="submission" date="2019-06" db="EMBL/GenBank/DDBJ databases">
        <title>Complete genome sequence of Methylogaea oryzae strain JCM16910.</title>
        <authorList>
            <person name="Asakawa S."/>
        </authorList>
    </citation>
    <scope>NUCLEOTIDE SEQUENCE</scope>
    <source>
        <strain evidence="7">E10</strain>
    </source>
</reference>
<dbReference type="NCBIfam" id="TIGR01587">
    <property type="entry name" value="cas3_core"/>
    <property type="match status" value="1"/>
</dbReference>
<dbReference type="GO" id="GO:0005524">
    <property type="term" value="F:ATP binding"/>
    <property type="evidence" value="ECO:0007669"/>
    <property type="project" value="UniProtKB-KW"/>
</dbReference>
<keyword evidence="5" id="KW-0051">Antiviral defense</keyword>
<dbReference type="GO" id="GO:0003724">
    <property type="term" value="F:RNA helicase activity"/>
    <property type="evidence" value="ECO:0007669"/>
    <property type="project" value="TreeGrafter"/>
</dbReference>
<keyword evidence="2" id="KW-0378">Hydrolase</keyword>
<dbReference type="GO" id="GO:0016787">
    <property type="term" value="F:hydrolase activity"/>
    <property type="evidence" value="ECO:0007669"/>
    <property type="project" value="UniProtKB-KW"/>
</dbReference>
<keyword evidence="4" id="KW-0067">ATP-binding</keyword>
<name>A0A8D4VSB8_9GAMM</name>
<evidence type="ECO:0000259" key="6">
    <source>
        <dbReference type="PROSITE" id="PS51643"/>
    </source>
</evidence>
<evidence type="ECO:0000256" key="1">
    <source>
        <dbReference type="ARBA" id="ARBA00022741"/>
    </source>
</evidence>
<dbReference type="AlphaFoldDB" id="A0A8D4VSB8"/>
<dbReference type="PROSITE" id="PS51643">
    <property type="entry name" value="HD_CAS3"/>
    <property type="match status" value="1"/>
</dbReference>
<feature type="domain" description="HD Cas3-type" evidence="6">
    <location>
        <begin position="17"/>
        <end position="218"/>
    </location>
</feature>
<keyword evidence="1" id="KW-0547">Nucleotide-binding</keyword>
<organism evidence="7 8">
    <name type="scientific">Methylogaea oryzae</name>
    <dbReference type="NCBI Taxonomy" id="1295382"/>
    <lineage>
        <taxon>Bacteria</taxon>
        <taxon>Pseudomonadati</taxon>
        <taxon>Pseudomonadota</taxon>
        <taxon>Gammaproteobacteria</taxon>
        <taxon>Methylococcales</taxon>
        <taxon>Methylococcaceae</taxon>
        <taxon>Methylogaea</taxon>
    </lineage>
</organism>
<accession>A0A8D4VSB8</accession>
<dbReference type="SMART" id="SM00490">
    <property type="entry name" value="HELICc"/>
    <property type="match status" value="1"/>
</dbReference>
<gene>
    <name evidence="7" type="ORF">MoryE10_22500</name>
</gene>
<dbReference type="Proteomes" id="UP000824988">
    <property type="component" value="Chromosome"/>
</dbReference>
<dbReference type="InterPro" id="IPR001650">
    <property type="entry name" value="Helicase_C-like"/>
</dbReference>
<dbReference type="Pfam" id="PF18019">
    <property type="entry name" value="Cas3_HD"/>
    <property type="match status" value="1"/>
</dbReference>
<evidence type="ECO:0000256" key="5">
    <source>
        <dbReference type="ARBA" id="ARBA00023118"/>
    </source>
</evidence>
<dbReference type="GO" id="GO:0051607">
    <property type="term" value="P:defense response to virus"/>
    <property type="evidence" value="ECO:0007669"/>
    <property type="project" value="UniProtKB-KW"/>
</dbReference>
<keyword evidence="8" id="KW-1185">Reference proteome</keyword>
<dbReference type="NCBIfam" id="TIGR01596">
    <property type="entry name" value="cas3_HD"/>
    <property type="match status" value="1"/>
</dbReference>